<dbReference type="AlphaFoldDB" id="A0A930VNT6"/>
<reference evidence="2" key="1">
    <citation type="submission" date="2020-11" db="EMBL/GenBank/DDBJ databases">
        <title>Nocardioides cynanchi sp. nov., isolated from soil of rhizosphere of Cynanchum wilfordii.</title>
        <authorList>
            <person name="Lee J.-S."/>
            <person name="Suh M.K."/>
            <person name="Kim J.-S."/>
        </authorList>
    </citation>
    <scope>NUCLEOTIDE SEQUENCE</scope>
    <source>
        <strain evidence="2">KCTC 19276</strain>
    </source>
</reference>
<name>A0A930VNT6_9ACTN</name>
<dbReference type="RefSeq" id="WP_194696389.1">
    <property type="nucleotide sequence ID" value="NZ_JADKPO010000012.1"/>
</dbReference>
<proteinExistence type="predicted"/>
<sequence>MGFMDRAKEAVDDLRASFATNEVRDSEQAYRDLGMLAYLTTTGRPIDDADRQRLVNTIWAVEQQGKLPPFRLVTPSPTPPPPHGSAPTPSQQQPPPG</sequence>
<keyword evidence="3" id="KW-1185">Reference proteome</keyword>
<dbReference type="Proteomes" id="UP000660668">
    <property type="component" value="Unassembled WGS sequence"/>
</dbReference>
<gene>
    <name evidence="2" type="ORF">ISU10_10750</name>
</gene>
<evidence type="ECO:0000256" key="1">
    <source>
        <dbReference type="SAM" id="MobiDB-lite"/>
    </source>
</evidence>
<dbReference type="EMBL" id="JADKPO010000012">
    <property type="protein sequence ID" value="MBF4768248.1"/>
    <property type="molecule type" value="Genomic_DNA"/>
</dbReference>
<evidence type="ECO:0000313" key="3">
    <source>
        <dbReference type="Proteomes" id="UP000660668"/>
    </source>
</evidence>
<feature type="region of interest" description="Disordered" evidence="1">
    <location>
        <begin position="66"/>
        <end position="97"/>
    </location>
</feature>
<organism evidence="2 3">
    <name type="scientific">Nocardioides agariphilus</name>
    <dbReference type="NCBI Taxonomy" id="433664"/>
    <lineage>
        <taxon>Bacteria</taxon>
        <taxon>Bacillati</taxon>
        <taxon>Actinomycetota</taxon>
        <taxon>Actinomycetes</taxon>
        <taxon>Propionibacteriales</taxon>
        <taxon>Nocardioidaceae</taxon>
        <taxon>Nocardioides</taxon>
    </lineage>
</organism>
<protein>
    <submittedName>
        <fullName evidence="2">Uncharacterized protein</fullName>
    </submittedName>
</protein>
<accession>A0A930VNT6</accession>
<evidence type="ECO:0000313" key="2">
    <source>
        <dbReference type="EMBL" id="MBF4768248.1"/>
    </source>
</evidence>
<comment type="caution">
    <text evidence="2">The sequence shown here is derived from an EMBL/GenBank/DDBJ whole genome shotgun (WGS) entry which is preliminary data.</text>
</comment>